<feature type="region of interest" description="Disordered" evidence="1">
    <location>
        <begin position="34"/>
        <end position="59"/>
    </location>
</feature>
<protein>
    <submittedName>
        <fullName evidence="2">Uncharacterized protein</fullName>
    </submittedName>
</protein>
<name>A0ABR3QKH3_9PLEO</name>
<organism evidence="2 3">
    <name type="scientific">Paraconiothyrium brasiliense</name>
    <dbReference type="NCBI Taxonomy" id="300254"/>
    <lineage>
        <taxon>Eukaryota</taxon>
        <taxon>Fungi</taxon>
        <taxon>Dikarya</taxon>
        <taxon>Ascomycota</taxon>
        <taxon>Pezizomycotina</taxon>
        <taxon>Dothideomycetes</taxon>
        <taxon>Pleosporomycetidae</taxon>
        <taxon>Pleosporales</taxon>
        <taxon>Massarineae</taxon>
        <taxon>Didymosphaeriaceae</taxon>
        <taxon>Paraconiothyrium</taxon>
    </lineage>
</organism>
<keyword evidence="3" id="KW-1185">Reference proteome</keyword>
<evidence type="ECO:0000313" key="2">
    <source>
        <dbReference type="EMBL" id="KAL1592651.1"/>
    </source>
</evidence>
<dbReference type="Proteomes" id="UP001521785">
    <property type="component" value="Unassembled WGS sequence"/>
</dbReference>
<evidence type="ECO:0000313" key="3">
    <source>
        <dbReference type="Proteomes" id="UP001521785"/>
    </source>
</evidence>
<sequence length="278" mass="31365">MSNDQLRKTSIPIHFHFAHSKRVVPALKDATRAVSTPLRPKKRPTSILVPQDTPDHRRLPTAVQPQWTPVEISNFAPQTRKSDVFKLLEDYKISSPFDFPAAPRFTHPFRVTILVAGIEEARRMVNEVNGIQVGARNISIRIKDMTEEERTEYQTQDMADQIKTGIIRDTARVYHQDLDDSVLQVWELVHAGKHYAFLQKRTPVAVHSSPEAHDLGTQDDAVWQFVAASAAGLETGDEKVVPRLEALRGLQDSSETHGALRRVWDEWIGGLLLTADDS</sequence>
<gene>
    <name evidence="2" type="ORF">SLS60_011067</name>
</gene>
<accession>A0ABR3QKH3</accession>
<comment type="caution">
    <text evidence="2">The sequence shown here is derived from an EMBL/GenBank/DDBJ whole genome shotgun (WGS) entry which is preliminary data.</text>
</comment>
<reference evidence="2 3" key="1">
    <citation type="submission" date="2024-02" db="EMBL/GenBank/DDBJ databases">
        <title>De novo assembly and annotation of 12 fungi associated with fruit tree decline syndrome in Ontario, Canada.</title>
        <authorList>
            <person name="Sulman M."/>
            <person name="Ellouze W."/>
            <person name="Ilyukhin E."/>
        </authorList>
    </citation>
    <scope>NUCLEOTIDE SEQUENCE [LARGE SCALE GENOMIC DNA]</scope>
    <source>
        <strain evidence="2 3">M42-189</strain>
    </source>
</reference>
<proteinExistence type="predicted"/>
<evidence type="ECO:0000256" key="1">
    <source>
        <dbReference type="SAM" id="MobiDB-lite"/>
    </source>
</evidence>
<dbReference type="EMBL" id="JAKJXO020000020">
    <property type="protein sequence ID" value="KAL1592651.1"/>
    <property type="molecule type" value="Genomic_DNA"/>
</dbReference>